<evidence type="ECO:0000313" key="2">
    <source>
        <dbReference type="EMBL" id="MBB6351655.1"/>
    </source>
</evidence>
<dbReference type="RefSeq" id="WP_185089374.1">
    <property type="nucleotide sequence ID" value="NZ_JACHJB010000004.1"/>
</dbReference>
<reference evidence="2 3" key="1">
    <citation type="submission" date="2020-08" db="EMBL/GenBank/DDBJ databases">
        <title>Sequencing the genomes of 1000 actinobacteria strains.</title>
        <authorList>
            <person name="Klenk H.-P."/>
        </authorList>
    </citation>
    <scope>NUCLEOTIDE SEQUENCE [LARGE SCALE GENOMIC DNA]</scope>
    <source>
        <strain evidence="2 3">DSM 45913</strain>
    </source>
</reference>
<feature type="region of interest" description="Disordered" evidence="1">
    <location>
        <begin position="51"/>
        <end position="102"/>
    </location>
</feature>
<dbReference type="EMBL" id="JACHJB010000004">
    <property type="protein sequence ID" value="MBB6351655.1"/>
    <property type="molecule type" value="Genomic_DNA"/>
</dbReference>
<organism evidence="2 3">
    <name type="scientific">Nonomuraea muscovyensis</name>
    <dbReference type="NCBI Taxonomy" id="1124761"/>
    <lineage>
        <taxon>Bacteria</taxon>
        <taxon>Bacillati</taxon>
        <taxon>Actinomycetota</taxon>
        <taxon>Actinomycetes</taxon>
        <taxon>Streptosporangiales</taxon>
        <taxon>Streptosporangiaceae</taxon>
        <taxon>Nonomuraea</taxon>
    </lineage>
</organism>
<accession>A0A7X0CAM9</accession>
<sequence length="102" mass="11073">MARLVRGLDDEVYVQFGELAVFFEGNEGDILLETAHEDDLALIRLEAWDSAPPAPGDPWTPVEDTTVEGGTGWSPWAQSPRSHTAPAGRPSAWTARWSAATP</sequence>
<protein>
    <submittedName>
        <fullName evidence="2">Uncharacterized protein</fullName>
    </submittedName>
</protein>
<gene>
    <name evidence="2" type="ORF">FHU36_008238</name>
</gene>
<evidence type="ECO:0000313" key="3">
    <source>
        <dbReference type="Proteomes" id="UP000583800"/>
    </source>
</evidence>
<dbReference type="AlphaFoldDB" id="A0A7X0CAM9"/>
<proteinExistence type="predicted"/>
<keyword evidence="3" id="KW-1185">Reference proteome</keyword>
<evidence type="ECO:0000256" key="1">
    <source>
        <dbReference type="SAM" id="MobiDB-lite"/>
    </source>
</evidence>
<comment type="caution">
    <text evidence="2">The sequence shown here is derived from an EMBL/GenBank/DDBJ whole genome shotgun (WGS) entry which is preliminary data.</text>
</comment>
<name>A0A7X0CAM9_9ACTN</name>
<dbReference type="Proteomes" id="UP000583800">
    <property type="component" value="Unassembled WGS sequence"/>
</dbReference>